<evidence type="ECO:0000259" key="1">
    <source>
        <dbReference type="Pfam" id="PF00586"/>
    </source>
</evidence>
<dbReference type="InterPro" id="IPR036921">
    <property type="entry name" value="PurM-like_N_sf"/>
</dbReference>
<keyword evidence="3" id="KW-1185">Reference proteome</keyword>
<feature type="domain" description="PurM-like N-terminal" evidence="1">
    <location>
        <begin position="7"/>
        <end position="119"/>
    </location>
</feature>
<gene>
    <name evidence="2" type="ORF">Gferi_16095</name>
</gene>
<dbReference type="AlphaFoldDB" id="A0A1D8GJ63"/>
<dbReference type="Proteomes" id="UP000095743">
    <property type="component" value="Chromosome"/>
</dbReference>
<dbReference type="RefSeq" id="WP_069978254.1">
    <property type="nucleotide sequence ID" value="NZ_CP017269.1"/>
</dbReference>
<sequence length="240" mass="25731">MESKHRDISLVALQGDQMLVIACDSCGAVGSKAGDQVKVPPHIVGKYTTRVAVMEVMATGAKPVAVTANICNEPSPTGEEIMEGIRQELEEWDLKLPITISTEKNMPTAMTALGITLIGTVAKSQLMIGKISPGDLVYSLGLPKIGDDVAADQGEIADARVMKKLLQLEGVKEIIPVGSSGIKGEVNKLAEAYQLRFDVLNDERLDMEKSAGPCTVVLVVTDRVFANTFEVPCYFIGKLE</sequence>
<dbReference type="Gene3D" id="3.30.1330.10">
    <property type="entry name" value="PurM-like, N-terminal domain"/>
    <property type="match status" value="1"/>
</dbReference>
<evidence type="ECO:0000313" key="3">
    <source>
        <dbReference type="Proteomes" id="UP000095743"/>
    </source>
</evidence>
<organism evidence="2 3">
    <name type="scientific">Geosporobacter ferrireducens</name>
    <dbReference type="NCBI Taxonomy" id="1424294"/>
    <lineage>
        <taxon>Bacteria</taxon>
        <taxon>Bacillati</taxon>
        <taxon>Bacillota</taxon>
        <taxon>Clostridia</taxon>
        <taxon>Peptostreptococcales</taxon>
        <taxon>Thermotaleaceae</taxon>
        <taxon>Geosporobacter</taxon>
    </lineage>
</organism>
<dbReference type="OrthoDB" id="9805740at2"/>
<accession>A0A1D8GJ63</accession>
<name>A0A1D8GJ63_9FIRM</name>
<dbReference type="STRING" id="1424294.Gferi_16095"/>
<protein>
    <recommendedName>
        <fullName evidence="1">PurM-like N-terminal domain-containing protein</fullName>
    </recommendedName>
</protein>
<evidence type="ECO:0000313" key="2">
    <source>
        <dbReference type="EMBL" id="AOT70949.1"/>
    </source>
</evidence>
<proteinExistence type="predicted"/>
<dbReference type="InterPro" id="IPR016188">
    <property type="entry name" value="PurM-like_N"/>
</dbReference>
<dbReference type="SUPFAM" id="SSF55326">
    <property type="entry name" value="PurM N-terminal domain-like"/>
    <property type="match status" value="1"/>
</dbReference>
<reference evidence="2 3" key="1">
    <citation type="submission" date="2016-09" db="EMBL/GenBank/DDBJ databases">
        <title>Genomic analysis reveals versatility of anaerobic energy metabolism of Geosporobacter ferrireducens IRF9 of phylum Firmicutes.</title>
        <authorList>
            <person name="Kim S.-J."/>
        </authorList>
    </citation>
    <scope>NUCLEOTIDE SEQUENCE [LARGE SCALE GENOMIC DNA]</scope>
    <source>
        <strain evidence="2 3">IRF9</strain>
    </source>
</reference>
<dbReference type="EMBL" id="CP017269">
    <property type="protein sequence ID" value="AOT70949.1"/>
    <property type="molecule type" value="Genomic_DNA"/>
</dbReference>
<dbReference type="Pfam" id="PF00586">
    <property type="entry name" value="AIRS"/>
    <property type="match status" value="1"/>
</dbReference>
<dbReference type="KEGG" id="gfe:Gferi_16095"/>